<proteinExistence type="predicted"/>
<evidence type="ECO:0000313" key="1">
    <source>
        <dbReference type="EMBL" id="PHU34389.1"/>
    </source>
</evidence>
<name>A0A2G3DTM6_9FIRM</name>
<gene>
    <name evidence="1" type="ORF">CSX01_10370</name>
</gene>
<evidence type="ECO:0000313" key="2">
    <source>
        <dbReference type="Proteomes" id="UP000225889"/>
    </source>
</evidence>
<dbReference type="Proteomes" id="UP000225889">
    <property type="component" value="Unassembled WGS sequence"/>
</dbReference>
<reference evidence="1 2" key="1">
    <citation type="submission" date="2017-10" db="EMBL/GenBank/DDBJ databases">
        <title>Resolving the taxonomy of Roseburia spp., Eubacterium rectale and Agathobacter spp. through phylogenomic analysis.</title>
        <authorList>
            <person name="Sheridan P.O."/>
            <person name="Walker A.W."/>
            <person name="Duncan S.H."/>
            <person name="Scott K.P."/>
            <person name="Toole P.W.O."/>
            <person name="Luis P."/>
            <person name="Flint H.J."/>
        </authorList>
    </citation>
    <scope>NUCLEOTIDE SEQUENCE [LARGE SCALE GENOMIC DNA]</scope>
    <source>
        <strain evidence="1 2">JK626</strain>
    </source>
</reference>
<dbReference type="AlphaFoldDB" id="A0A2G3DTM6"/>
<protein>
    <submittedName>
        <fullName evidence="1">Uncharacterized protein</fullName>
    </submittedName>
</protein>
<comment type="caution">
    <text evidence="1">The sequence shown here is derived from an EMBL/GenBank/DDBJ whole genome shotgun (WGS) entry which is preliminary data.</text>
</comment>
<reference evidence="1 2" key="2">
    <citation type="submission" date="2017-10" db="EMBL/GenBank/DDBJ databases">
        <authorList>
            <person name="Banno H."/>
            <person name="Chua N.-H."/>
        </authorList>
    </citation>
    <scope>NUCLEOTIDE SEQUENCE [LARGE SCALE GENOMIC DNA]</scope>
    <source>
        <strain evidence="1 2">JK626</strain>
    </source>
</reference>
<sequence length="426" mass="48944">MSPDSVSAYWNKEFTQTKQDKKYDVVILGDSMAATSFMPELLSDSTINLALSGSSPVEGYYTLKDYLENNDAPSDVFISYMDYHLQHDDFTLSTCNQVHKFSIGDYLEIYRTIKATGANGFEDINMDEYWDKAIASSLYLPSEYIASIINTINEGGRLELNKQAYDEVTIHAGRACKMTNDISSSSGIRYDDYSVSALQDTYYKKLVGLCEDNQIKLHIIKLPLDVNTMFTDEYTAKVNGYYMNLLKDAKFAEFRWYPADYAVEWFWDDYHMNQHGSYRFSMQLKQDYPDIWGSTATSPRQMLAVNNDIMIENEPAELFKWIDAKDYTVVIYSEMDDFEGYYNAYFNYGSQGLQSVADNIFAVDVTGTHSIYVKDNTLTIDDNSYQWNDYNSNEVNIIIIDNSNKEVVRTCSTSFNSGEGRFEKIQ</sequence>
<accession>A0A2G3DTM6</accession>
<organism evidence="1 2">
    <name type="scientific">Pseudobutyrivibrio ruminis</name>
    <dbReference type="NCBI Taxonomy" id="46206"/>
    <lineage>
        <taxon>Bacteria</taxon>
        <taxon>Bacillati</taxon>
        <taxon>Bacillota</taxon>
        <taxon>Clostridia</taxon>
        <taxon>Lachnospirales</taxon>
        <taxon>Lachnospiraceae</taxon>
        <taxon>Pseudobutyrivibrio</taxon>
    </lineage>
</organism>
<dbReference type="EMBL" id="PDYF01000025">
    <property type="protein sequence ID" value="PHU34389.1"/>
    <property type="molecule type" value="Genomic_DNA"/>
</dbReference>